<name>A0ACB7P0K2_9PEZI</name>
<evidence type="ECO:0000313" key="1">
    <source>
        <dbReference type="EMBL" id="KAH6627523.1"/>
    </source>
</evidence>
<comment type="caution">
    <text evidence="1">The sequence shown here is derived from an EMBL/GenBank/DDBJ whole genome shotgun (WGS) entry which is preliminary data.</text>
</comment>
<protein>
    <submittedName>
        <fullName evidence="1">S-adenosyl-L-methionine-dependent methyltransferase</fullName>
    </submittedName>
</protein>
<proteinExistence type="predicted"/>
<organism evidence="1 2">
    <name type="scientific">Chaetomium tenue</name>
    <dbReference type="NCBI Taxonomy" id="1854479"/>
    <lineage>
        <taxon>Eukaryota</taxon>
        <taxon>Fungi</taxon>
        <taxon>Dikarya</taxon>
        <taxon>Ascomycota</taxon>
        <taxon>Pezizomycotina</taxon>
        <taxon>Sordariomycetes</taxon>
        <taxon>Sordariomycetidae</taxon>
        <taxon>Sordariales</taxon>
        <taxon>Chaetomiaceae</taxon>
        <taxon>Chaetomium</taxon>
    </lineage>
</organism>
<keyword evidence="1" id="KW-0489">Methyltransferase</keyword>
<sequence length="303" mass="35088">MPRLPFLNYGSILRESQQARRDSRPSRGTVTQPNITTVDPLENLKQRTGKSYDSIALSYKRWTVMYRGQRFTYAIKLIDLLKKEQAGITLVRLHRMRALEVGCGDGTPVAEILLSEDVNVVGVDISETQIARCRAHFPKHTDTRQASWIHRDMMELRYPWERFDVVIALYCLLHLPREEQAVFLKRAAKWLRPGGFLLFNFPQEENEGEVEEHWLGLEEGWVYRSSWGEEKLMSFVEGLEDMEVVVKGVTEAEGRNGDPKFVWVIAQKSIWSNSLKIGKPYEGQRGSYRTRQRTSITNNLVNQ</sequence>
<dbReference type="Proteomes" id="UP000724584">
    <property type="component" value="Unassembled WGS sequence"/>
</dbReference>
<evidence type="ECO:0000313" key="2">
    <source>
        <dbReference type="Proteomes" id="UP000724584"/>
    </source>
</evidence>
<keyword evidence="2" id="KW-1185">Reference proteome</keyword>
<gene>
    <name evidence="1" type="ORF">F5144DRAFT_535170</name>
</gene>
<accession>A0ACB7P0K2</accession>
<dbReference type="EMBL" id="JAGIZQ010000005">
    <property type="protein sequence ID" value="KAH6627523.1"/>
    <property type="molecule type" value="Genomic_DNA"/>
</dbReference>
<keyword evidence="1" id="KW-0808">Transferase</keyword>
<reference evidence="1 2" key="1">
    <citation type="journal article" date="2021" name="Nat. Commun.">
        <title>Genetic determinants of endophytism in the Arabidopsis root mycobiome.</title>
        <authorList>
            <person name="Mesny F."/>
            <person name="Miyauchi S."/>
            <person name="Thiergart T."/>
            <person name="Pickel B."/>
            <person name="Atanasova L."/>
            <person name="Karlsson M."/>
            <person name="Huettel B."/>
            <person name="Barry K.W."/>
            <person name="Haridas S."/>
            <person name="Chen C."/>
            <person name="Bauer D."/>
            <person name="Andreopoulos W."/>
            <person name="Pangilinan J."/>
            <person name="LaButti K."/>
            <person name="Riley R."/>
            <person name="Lipzen A."/>
            <person name="Clum A."/>
            <person name="Drula E."/>
            <person name="Henrissat B."/>
            <person name="Kohler A."/>
            <person name="Grigoriev I.V."/>
            <person name="Martin F.M."/>
            <person name="Hacquard S."/>
        </authorList>
    </citation>
    <scope>NUCLEOTIDE SEQUENCE [LARGE SCALE GENOMIC DNA]</scope>
    <source>
        <strain evidence="1 2">MPI-SDFR-AT-0079</strain>
    </source>
</reference>